<dbReference type="Pfam" id="PF25087">
    <property type="entry name" value="GMPPB_C"/>
    <property type="match status" value="1"/>
</dbReference>
<comment type="caution">
    <text evidence="5">The sequence shown here is derived from an EMBL/GenBank/DDBJ whole genome shotgun (WGS) entry which is preliminary data.</text>
</comment>
<evidence type="ECO:0000313" key="5">
    <source>
        <dbReference type="EMBL" id="CAF1062778.1"/>
    </source>
</evidence>
<dbReference type="InterPro" id="IPR056729">
    <property type="entry name" value="GMPPB_C"/>
</dbReference>
<dbReference type="InterPro" id="IPR005835">
    <property type="entry name" value="NTP_transferase_dom"/>
</dbReference>
<dbReference type="CDD" id="cd06428">
    <property type="entry name" value="M1P_guanylylT_A_like_N"/>
    <property type="match status" value="1"/>
</dbReference>
<evidence type="ECO:0000256" key="1">
    <source>
        <dbReference type="ARBA" id="ARBA00007274"/>
    </source>
</evidence>
<dbReference type="GO" id="GO:0016740">
    <property type="term" value="F:transferase activity"/>
    <property type="evidence" value="ECO:0007669"/>
    <property type="project" value="UniProtKB-KW"/>
</dbReference>
<dbReference type="Gene3D" id="3.90.550.10">
    <property type="entry name" value="Spore Coat Polysaccharide Biosynthesis Protein SpsA, Chain A"/>
    <property type="match status" value="1"/>
</dbReference>
<comment type="similarity">
    <text evidence="1">Belongs to the transferase hexapeptide repeat family.</text>
</comment>
<dbReference type="AlphaFoldDB" id="A0A814LB83"/>
<evidence type="ECO:0000259" key="4">
    <source>
        <dbReference type="Pfam" id="PF25087"/>
    </source>
</evidence>
<dbReference type="Pfam" id="PF00483">
    <property type="entry name" value="NTP_transferase"/>
    <property type="match status" value="1"/>
</dbReference>
<dbReference type="InterPro" id="IPR029044">
    <property type="entry name" value="Nucleotide-diphossugar_trans"/>
</dbReference>
<dbReference type="PROSITE" id="PS00101">
    <property type="entry name" value="HEXAPEP_TRANSFERASES"/>
    <property type="match status" value="1"/>
</dbReference>
<gene>
    <name evidence="5" type="ORF">SEV965_LOCUS13937</name>
</gene>
<sequence>MLKAIILIGSPQKGTRFRPLSLEIPKPLFPIAGHPILYHLIESCAQLRELREILLIGCYQPNEALSRFIANAQQTFNTSIRYLQEYASLGTGGGIYHFRDLIKSNLSDKDVFFVINGDICADLPLVEMLQFHRENVGEKGFTILGTEATERQSTNYGCIAWDKQTNEVKHYVEKPSTFVSTTINCGVYVFTKFIFQILSETYRNNQQLYNESIPISHDSSSAFTNYDLGFSRENIRLEKDVLSKLGGTGQLYVFPMGNKFWTSIKNPSSVIYANRHYLELYRMYHPERLYKQNDSKGPTIIGDVFIHPTACVAPSAVGTGQLYVFPMGNKFWTSIKNPSSVIYANRHYLELYRMYHPERLYKQNDSKGPTIIGDVFIHPTACVAPSAVLGPNVSIGQDVTIGYGVRVRESIILGSCVLQDHCCVLYSIIAWNSTVGPWSRVEGTPNDPDPNKQFSKIEQDSLFQDGKLHPSITVIGNNVSIPGEVVVLNAVVLPHKEIGSSSKNQIIL</sequence>
<feature type="domain" description="Nucleotidyl transferase" evidence="3">
    <location>
        <begin position="3"/>
        <end position="209"/>
    </location>
</feature>
<evidence type="ECO:0000256" key="2">
    <source>
        <dbReference type="ARBA" id="ARBA00022679"/>
    </source>
</evidence>
<dbReference type="InterPro" id="IPR018357">
    <property type="entry name" value="Hexapep_transf_CS"/>
</dbReference>
<feature type="domain" description="Mannose-1-phosphate guanyltransferase C-terminal" evidence="4">
    <location>
        <begin position="371"/>
        <end position="507"/>
    </location>
</feature>
<dbReference type="InterPro" id="IPR050486">
    <property type="entry name" value="Mannose-1P_guanyltransferase"/>
</dbReference>
<evidence type="ECO:0000259" key="3">
    <source>
        <dbReference type="Pfam" id="PF00483"/>
    </source>
</evidence>
<keyword evidence="2" id="KW-0808">Transferase</keyword>
<proteinExistence type="inferred from homology"/>
<dbReference type="SUPFAM" id="SSF51161">
    <property type="entry name" value="Trimeric LpxA-like enzymes"/>
    <property type="match status" value="1"/>
</dbReference>
<evidence type="ECO:0000313" key="6">
    <source>
        <dbReference type="Proteomes" id="UP000663889"/>
    </source>
</evidence>
<accession>A0A814LB83</accession>
<dbReference type="Proteomes" id="UP000663889">
    <property type="component" value="Unassembled WGS sequence"/>
</dbReference>
<dbReference type="InterPro" id="IPR011004">
    <property type="entry name" value="Trimer_LpxA-like_sf"/>
</dbReference>
<reference evidence="5" key="1">
    <citation type="submission" date="2021-02" db="EMBL/GenBank/DDBJ databases">
        <authorList>
            <person name="Nowell W R."/>
        </authorList>
    </citation>
    <scope>NUCLEOTIDE SEQUENCE</scope>
</reference>
<dbReference type="Gene3D" id="2.160.10.10">
    <property type="entry name" value="Hexapeptide repeat proteins"/>
    <property type="match status" value="1"/>
</dbReference>
<organism evidence="5 6">
    <name type="scientific">Rotaria sordida</name>
    <dbReference type="NCBI Taxonomy" id="392033"/>
    <lineage>
        <taxon>Eukaryota</taxon>
        <taxon>Metazoa</taxon>
        <taxon>Spiralia</taxon>
        <taxon>Gnathifera</taxon>
        <taxon>Rotifera</taxon>
        <taxon>Eurotatoria</taxon>
        <taxon>Bdelloidea</taxon>
        <taxon>Philodinida</taxon>
        <taxon>Philodinidae</taxon>
        <taxon>Rotaria</taxon>
    </lineage>
</organism>
<evidence type="ECO:0008006" key="7">
    <source>
        <dbReference type="Google" id="ProtNLM"/>
    </source>
</evidence>
<name>A0A814LB83_9BILA</name>
<dbReference type="PANTHER" id="PTHR22572">
    <property type="entry name" value="SUGAR-1-PHOSPHATE GUANYL TRANSFERASE"/>
    <property type="match status" value="1"/>
</dbReference>
<dbReference type="EMBL" id="CAJNOU010000676">
    <property type="protein sequence ID" value="CAF1062778.1"/>
    <property type="molecule type" value="Genomic_DNA"/>
</dbReference>
<dbReference type="SUPFAM" id="SSF53448">
    <property type="entry name" value="Nucleotide-diphospho-sugar transferases"/>
    <property type="match status" value="1"/>
</dbReference>
<protein>
    <recommendedName>
        <fullName evidence="7">Nucleotidyl transferase domain-containing protein</fullName>
    </recommendedName>
</protein>